<protein>
    <submittedName>
        <fullName evidence="3">Uncharacterized protein</fullName>
    </submittedName>
</protein>
<dbReference type="EMBL" id="JGZU01000003">
    <property type="protein sequence ID" value="KFJ08092.1"/>
    <property type="molecule type" value="Genomic_DNA"/>
</dbReference>
<dbReference type="RefSeq" id="WP_152571148.1">
    <property type="nucleotide sequence ID" value="NZ_JAXEUP010000014.1"/>
</dbReference>
<proteinExistence type="predicted"/>
<feature type="region of interest" description="Disordered" evidence="1">
    <location>
        <begin position="1"/>
        <end position="22"/>
    </location>
</feature>
<feature type="compositionally biased region" description="Polar residues" evidence="1">
    <location>
        <begin position="137"/>
        <end position="169"/>
    </location>
</feature>
<dbReference type="Proteomes" id="UP000029080">
    <property type="component" value="Unassembled WGS sequence"/>
</dbReference>
<keyword evidence="2" id="KW-0472">Membrane</keyword>
<feature type="region of interest" description="Disordered" evidence="1">
    <location>
        <begin position="127"/>
        <end position="169"/>
    </location>
</feature>
<feature type="transmembrane region" description="Helical" evidence="2">
    <location>
        <begin position="36"/>
        <end position="61"/>
    </location>
</feature>
<evidence type="ECO:0000313" key="4">
    <source>
        <dbReference type="Proteomes" id="UP000029080"/>
    </source>
</evidence>
<keyword evidence="2" id="KW-0812">Transmembrane</keyword>
<feature type="transmembrane region" description="Helical" evidence="2">
    <location>
        <begin position="73"/>
        <end position="93"/>
    </location>
</feature>
<keyword evidence="2" id="KW-1133">Transmembrane helix</keyword>
<keyword evidence="4" id="KW-1185">Reference proteome</keyword>
<evidence type="ECO:0000256" key="1">
    <source>
        <dbReference type="SAM" id="MobiDB-lite"/>
    </source>
</evidence>
<accession>A0A087EJZ1</accession>
<dbReference type="AlphaFoldDB" id="A0A087EJZ1"/>
<comment type="caution">
    <text evidence="3">The sequence shown here is derived from an EMBL/GenBank/DDBJ whole genome shotgun (WGS) entry which is preliminary data.</text>
</comment>
<evidence type="ECO:0000256" key="2">
    <source>
        <dbReference type="SAM" id="Phobius"/>
    </source>
</evidence>
<sequence>MSQNINQASQNQGNPQYQKMQTQPPMLRNVDSRYGFGYIATAKVLAWVGVILTIIVVLVGISEMSDSDSSDYVFVIIVGILLGVIILLPYLLLIKLFENVARIARVAEMTAERNGYFLQPVMTQQQGQPMTPQSMSTQPIPAQSTMMAQPVQTSRSQQPIQTAVRKSQQ</sequence>
<feature type="compositionally biased region" description="Low complexity" evidence="1">
    <location>
        <begin position="127"/>
        <end position="136"/>
    </location>
</feature>
<name>A0A087EJZ1_9BIFI</name>
<reference evidence="3 4" key="1">
    <citation type="submission" date="2014-03" db="EMBL/GenBank/DDBJ databases">
        <title>Genomics of Bifidobacteria.</title>
        <authorList>
            <person name="Ventura M."/>
            <person name="Milani C."/>
            <person name="Lugli G.A."/>
        </authorList>
    </citation>
    <scope>NUCLEOTIDE SEQUENCE [LARGE SCALE GENOMIC DNA]</scope>
    <source>
        <strain evidence="3 4">JCM 13495</strain>
    </source>
</reference>
<organism evidence="3 4">
    <name type="scientific">Bifidobacterium tsurumiense</name>
    <dbReference type="NCBI Taxonomy" id="356829"/>
    <lineage>
        <taxon>Bacteria</taxon>
        <taxon>Bacillati</taxon>
        <taxon>Actinomycetota</taxon>
        <taxon>Actinomycetes</taxon>
        <taxon>Bifidobacteriales</taxon>
        <taxon>Bifidobacteriaceae</taxon>
        <taxon>Bifidobacterium</taxon>
    </lineage>
</organism>
<gene>
    <name evidence="3" type="ORF">BITS_0406</name>
</gene>
<evidence type="ECO:0000313" key="3">
    <source>
        <dbReference type="EMBL" id="KFJ08092.1"/>
    </source>
</evidence>